<dbReference type="InterPro" id="IPR017039">
    <property type="entry name" value="Virul_fac_BrkB"/>
</dbReference>
<feature type="transmembrane region" description="Helical" evidence="6">
    <location>
        <begin position="229"/>
        <end position="246"/>
    </location>
</feature>
<dbReference type="PANTHER" id="PTHR30213">
    <property type="entry name" value="INNER MEMBRANE PROTEIN YHJD"/>
    <property type="match status" value="1"/>
</dbReference>
<evidence type="ECO:0000313" key="7">
    <source>
        <dbReference type="EMBL" id="APT93590.1"/>
    </source>
</evidence>
<keyword evidence="5 6" id="KW-0472">Membrane</keyword>
<keyword evidence="2" id="KW-1003">Cell membrane</keyword>
<accession>A0A1L7D647</accession>
<feature type="transmembrane region" description="Helical" evidence="6">
    <location>
        <begin position="169"/>
        <end position="191"/>
    </location>
</feature>
<comment type="subcellular location">
    <subcellularLocation>
        <location evidence="1">Cell membrane</location>
        <topology evidence="1">Multi-pass membrane protein</topology>
    </subcellularLocation>
</comment>
<sequence length="366" mass="40488">MADSGKIVSLDRNKVISVEGYSQDQDPLRWSNWLRPRSWKLVVKRVFKDFFFDALMDRAATLTYFTLMAFAPTVLAAYSIAVMVFSTRKGQVRSMTGNFIDSYVPGELAPQAHTIVDSIISSRTESTIALLISLLISLFAASGYVRAFSRTANVVYGRSEGRSLIRTWMMMWVLTIGLIVGSVLVIFSNLLRDTIITGVIDPIAEPLGLERVADFLIGVFLPVWSWVRLPFTIAVLLVLIAVLYHFAPNVKPLRFRWLSLGAVVALGVGAGAWTLLALYIKYLAGASAYGAISTLMALLVVLWLGNTGLVLGIKIDAEILRARELQMGIESQRYIQAPPRSDASAQALAKHQRELEEESLEIAEID</sequence>
<organism evidence="7 8">
    <name type="scientific">Corynebacterium phocae</name>
    <dbReference type="NCBI Taxonomy" id="161895"/>
    <lineage>
        <taxon>Bacteria</taxon>
        <taxon>Bacillati</taxon>
        <taxon>Actinomycetota</taxon>
        <taxon>Actinomycetes</taxon>
        <taxon>Mycobacteriales</taxon>
        <taxon>Corynebacteriaceae</taxon>
        <taxon>Corynebacterium</taxon>
    </lineage>
</organism>
<dbReference type="PIRSF" id="PIRSF035875">
    <property type="entry name" value="RNase_BN"/>
    <property type="match status" value="1"/>
</dbReference>
<keyword evidence="4 6" id="KW-1133">Transmembrane helix</keyword>
<protein>
    <submittedName>
        <fullName evidence="7">Trehalose-binding protein</fullName>
    </submittedName>
</protein>
<gene>
    <name evidence="7" type="ORF">CPHO_01400</name>
</gene>
<dbReference type="Proteomes" id="UP000185491">
    <property type="component" value="Chromosome"/>
</dbReference>
<dbReference type="EMBL" id="CP009249">
    <property type="protein sequence ID" value="APT93590.1"/>
    <property type="molecule type" value="Genomic_DNA"/>
</dbReference>
<dbReference type="PANTHER" id="PTHR30213:SF0">
    <property type="entry name" value="UPF0761 MEMBRANE PROTEIN YIHY"/>
    <property type="match status" value="1"/>
</dbReference>
<evidence type="ECO:0000256" key="4">
    <source>
        <dbReference type="ARBA" id="ARBA00022989"/>
    </source>
</evidence>
<feature type="transmembrane region" description="Helical" evidence="6">
    <location>
        <begin position="258"/>
        <end position="280"/>
    </location>
</feature>
<evidence type="ECO:0000256" key="2">
    <source>
        <dbReference type="ARBA" id="ARBA00022475"/>
    </source>
</evidence>
<dbReference type="RefSeq" id="WP_075736341.1">
    <property type="nucleotide sequence ID" value="NZ_CP009249.1"/>
</dbReference>
<evidence type="ECO:0000256" key="6">
    <source>
        <dbReference type="SAM" id="Phobius"/>
    </source>
</evidence>
<keyword evidence="3 6" id="KW-0812">Transmembrane</keyword>
<feature type="transmembrane region" description="Helical" evidence="6">
    <location>
        <begin position="62"/>
        <end position="85"/>
    </location>
</feature>
<keyword evidence="8" id="KW-1185">Reference proteome</keyword>
<dbReference type="AlphaFoldDB" id="A0A1L7D647"/>
<evidence type="ECO:0000313" key="8">
    <source>
        <dbReference type="Proteomes" id="UP000185491"/>
    </source>
</evidence>
<dbReference type="Pfam" id="PF03631">
    <property type="entry name" value="Virul_fac_BrkB"/>
    <property type="match status" value="1"/>
</dbReference>
<reference evidence="7 8" key="1">
    <citation type="submission" date="2014-08" db="EMBL/GenBank/DDBJ databases">
        <title>Complete genome sequence of Corynebacterium phocae M408/89/1(T)(=DSM 44612(T)), isolated from the common seal (Phoca vitulina).</title>
        <authorList>
            <person name="Ruckert C."/>
            <person name="Albersmeier A."/>
            <person name="Winkler A."/>
            <person name="Kalinowski J."/>
        </authorList>
    </citation>
    <scope>NUCLEOTIDE SEQUENCE [LARGE SCALE GENOMIC DNA]</scope>
    <source>
        <strain evidence="7 8">M408/89/1</strain>
    </source>
</reference>
<feature type="transmembrane region" description="Helical" evidence="6">
    <location>
        <begin position="286"/>
        <end position="313"/>
    </location>
</feature>
<dbReference type="KEGG" id="cpho:CPHO_01400"/>
<evidence type="ECO:0000256" key="5">
    <source>
        <dbReference type="ARBA" id="ARBA00023136"/>
    </source>
</evidence>
<dbReference type="STRING" id="161895.CPHO_01400"/>
<dbReference type="GO" id="GO:0005886">
    <property type="term" value="C:plasma membrane"/>
    <property type="evidence" value="ECO:0007669"/>
    <property type="project" value="UniProtKB-SubCell"/>
</dbReference>
<proteinExistence type="predicted"/>
<evidence type="ECO:0000256" key="3">
    <source>
        <dbReference type="ARBA" id="ARBA00022692"/>
    </source>
</evidence>
<evidence type="ECO:0000256" key="1">
    <source>
        <dbReference type="ARBA" id="ARBA00004651"/>
    </source>
</evidence>
<feature type="transmembrane region" description="Helical" evidence="6">
    <location>
        <begin position="128"/>
        <end position="149"/>
    </location>
</feature>
<name>A0A1L7D647_9CORY</name>